<accession>A0ABQ2KSC4</accession>
<evidence type="ECO:0000256" key="1">
    <source>
        <dbReference type="SAM" id="Phobius"/>
    </source>
</evidence>
<feature type="transmembrane region" description="Helical" evidence="1">
    <location>
        <begin position="45"/>
        <end position="63"/>
    </location>
</feature>
<feature type="transmembrane region" description="Helical" evidence="1">
    <location>
        <begin position="12"/>
        <end position="33"/>
    </location>
</feature>
<keyword evidence="1" id="KW-1133">Transmembrane helix</keyword>
<sequence>MLRLLKYDLKRDMYVLLGGTIALLLGLLVIELGTKSITTSVTAKAVLSFMMYTFFGILILIATCRGFQANICSIGRRLVPLGSIHYIGAALLYGVLLNAVLLAIAGLQVLYYDSVGILEELWRLGAFTVNWNSSIPLPLGALLIILWATLFLLTLLLLVMALTESIKFKGRILIALAVIVLLSSLISWAENHFFGGLSSQALTGFRIEDQSQMILPSQSFRTGLLRFIFKLVVGAVFIWLTVKLIDNRVKVD</sequence>
<protein>
    <recommendedName>
        <fullName evidence="4">ABC transporter permease</fullName>
    </recommendedName>
</protein>
<dbReference type="Proteomes" id="UP000606653">
    <property type="component" value="Unassembled WGS sequence"/>
</dbReference>
<keyword evidence="1" id="KW-0472">Membrane</keyword>
<name>A0ABQ2KSC4_9BACL</name>
<keyword evidence="1" id="KW-0812">Transmembrane</keyword>
<evidence type="ECO:0008006" key="4">
    <source>
        <dbReference type="Google" id="ProtNLM"/>
    </source>
</evidence>
<dbReference type="RefSeq" id="WP_018975316.1">
    <property type="nucleotide sequence ID" value="NZ_BMLN01000001.1"/>
</dbReference>
<gene>
    <name evidence="2" type="ORF">GCM10010969_03820</name>
</gene>
<feature type="transmembrane region" description="Helical" evidence="1">
    <location>
        <begin position="172"/>
        <end position="189"/>
    </location>
</feature>
<feature type="transmembrane region" description="Helical" evidence="1">
    <location>
        <begin position="223"/>
        <end position="242"/>
    </location>
</feature>
<organism evidence="2 3">
    <name type="scientific">Saccharibacillus kuerlensis</name>
    <dbReference type="NCBI Taxonomy" id="459527"/>
    <lineage>
        <taxon>Bacteria</taxon>
        <taxon>Bacillati</taxon>
        <taxon>Bacillota</taxon>
        <taxon>Bacilli</taxon>
        <taxon>Bacillales</taxon>
        <taxon>Paenibacillaceae</taxon>
        <taxon>Saccharibacillus</taxon>
    </lineage>
</organism>
<comment type="caution">
    <text evidence="2">The sequence shown here is derived from an EMBL/GenBank/DDBJ whole genome shotgun (WGS) entry which is preliminary data.</text>
</comment>
<dbReference type="EMBL" id="BMLN01000001">
    <property type="protein sequence ID" value="GGN91882.1"/>
    <property type="molecule type" value="Genomic_DNA"/>
</dbReference>
<keyword evidence="3" id="KW-1185">Reference proteome</keyword>
<feature type="transmembrane region" description="Helical" evidence="1">
    <location>
        <begin position="84"/>
        <end position="111"/>
    </location>
</feature>
<evidence type="ECO:0000313" key="2">
    <source>
        <dbReference type="EMBL" id="GGN91882.1"/>
    </source>
</evidence>
<reference evidence="3" key="1">
    <citation type="journal article" date="2019" name="Int. J. Syst. Evol. Microbiol.">
        <title>The Global Catalogue of Microorganisms (GCM) 10K type strain sequencing project: providing services to taxonomists for standard genome sequencing and annotation.</title>
        <authorList>
            <consortium name="The Broad Institute Genomics Platform"/>
            <consortium name="The Broad Institute Genome Sequencing Center for Infectious Disease"/>
            <person name="Wu L."/>
            <person name="Ma J."/>
        </authorList>
    </citation>
    <scope>NUCLEOTIDE SEQUENCE [LARGE SCALE GENOMIC DNA]</scope>
    <source>
        <strain evidence="3">CGMCC 1.6964</strain>
    </source>
</reference>
<feature type="transmembrane region" description="Helical" evidence="1">
    <location>
        <begin position="139"/>
        <end position="160"/>
    </location>
</feature>
<proteinExistence type="predicted"/>
<evidence type="ECO:0000313" key="3">
    <source>
        <dbReference type="Proteomes" id="UP000606653"/>
    </source>
</evidence>